<organism evidence="2 3">
    <name type="scientific">Penicillium atrosanguineum</name>
    <dbReference type="NCBI Taxonomy" id="1132637"/>
    <lineage>
        <taxon>Eukaryota</taxon>
        <taxon>Fungi</taxon>
        <taxon>Dikarya</taxon>
        <taxon>Ascomycota</taxon>
        <taxon>Pezizomycotina</taxon>
        <taxon>Eurotiomycetes</taxon>
        <taxon>Eurotiomycetidae</taxon>
        <taxon>Eurotiales</taxon>
        <taxon>Aspergillaceae</taxon>
        <taxon>Penicillium</taxon>
    </lineage>
</organism>
<gene>
    <name evidence="2" type="ORF">N7476_001814</name>
</gene>
<dbReference type="PANTHER" id="PTHR11799">
    <property type="entry name" value="PARAOXONASE"/>
    <property type="match status" value="1"/>
</dbReference>
<keyword evidence="1" id="KW-0472">Membrane</keyword>
<accession>A0A9W9Q2Q6</accession>
<dbReference type="Gene3D" id="2.120.10.30">
    <property type="entry name" value="TolB, C-terminal domain"/>
    <property type="match status" value="1"/>
</dbReference>
<name>A0A9W9Q2Q6_9EURO</name>
<dbReference type="InterPro" id="IPR051288">
    <property type="entry name" value="Serum_paraoxonase/arylesterase"/>
</dbReference>
<evidence type="ECO:0000313" key="2">
    <source>
        <dbReference type="EMBL" id="KAJ5323214.1"/>
    </source>
</evidence>
<keyword evidence="3" id="KW-1185">Reference proteome</keyword>
<feature type="transmembrane region" description="Helical" evidence="1">
    <location>
        <begin position="12"/>
        <end position="33"/>
    </location>
</feature>
<comment type="caution">
    <text evidence="2">The sequence shown here is derived from an EMBL/GenBank/DDBJ whole genome shotgun (WGS) entry which is preliminary data.</text>
</comment>
<protein>
    <submittedName>
        <fullName evidence="2">Uncharacterized protein</fullName>
    </submittedName>
</protein>
<reference evidence="2" key="1">
    <citation type="submission" date="2022-12" db="EMBL/GenBank/DDBJ databases">
        <authorList>
            <person name="Petersen C."/>
        </authorList>
    </citation>
    <scope>NUCLEOTIDE SEQUENCE</scope>
    <source>
        <strain evidence="2">IBT 21472</strain>
    </source>
</reference>
<proteinExistence type="predicted"/>
<reference evidence="2" key="2">
    <citation type="journal article" date="2023" name="IMA Fungus">
        <title>Comparative genomic study of the Penicillium genus elucidates a diverse pangenome and 15 lateral gene transfer events.</title>
        <authorList>
            <person name="Petersen C."/>
            <person name="Sorensen T."/>
            <person name="Nielsen M.R."/>
            <person name="Sondergaard T.E."/>
            <person name="Sorensen J.L."/>
            <person name="Fitzpatrick D.A."/>
            <person name="Frisvad J.C."/>
            <person name="Nielsen K.L."/>
        </authorList>
    </citation>
    <scope>NUCLEOTIDE SEQUENCE</scope>
    <source>
        <strain evidence="2">IBT 21472</strain>
    </source>
</reference>
<evidence type="ECO:0000313" key="3">
    <source>
        <dbReference type="Proteomes" id="UP001147746"/>
    </source>
</evidence>
<dbReference type="SUPFAM" id="SSF63829">
    <property type="entry name" value="Calcium-dependent phosphotriesterase"/>
    <property type="match status" value="1"/>
</dbReference>
<keyword evidence="1" id="KW-0812">Transmembrane</keyword>
<sequence>MAQNFRGPRAIVWAVIALATGIFYQAILHNIIFDTIGIGREIQPIDDFPWSCNRLRHPLIEGCEDIWLDSEGRKLYATCTSLDTRMAWCPGGNKYNISARSRTDHIAVLDIDQPGSNGLYGLRQLKIGGYQDYLDLVGFDVRRIKGQLRFWLVNHRPPIDQATGEFLDASVVGANSTVEIFDLNDNTETLEYVKTIASDAILTPNNLAVEEDGLAFVVTNDHNKKVGKFRDLEMLFGGGSLTYCRSDTGKCYIAAKEGFSFANGIVRDKNGLYYVAHSVTGHITIHKMVNGQLLKIDEIHTGYPLDNLSLDTDGNLIAAAFPDPIVSRKSLTDPYNFTSPATVLAVNKIARQIKERGGKNTEVLKIVEDRDAKSLPSATIAVHDAESRRLILAGIFSPFITICEHI</sequence>
<dbReference type="AlphaFoldDB" id="A0A9W9Q2Q6"/>
<keyword evidence="1" id="KW-1133">Transmembrane helix</keyword>
<dbReference type="Proteomes" id="UP001147746">
    <property type="component" value="Unassembled WGS sequence"/>
</dbReference>
<evidence type="ECO:0000256" key="1">
    <source>
        <dbReference type="SAM" id="Phobius"/>
    </source>
</evidence>
<dbReference type="EMBL" id="JAPZBO010000002">
    <property type="protein sequence ID" value="KAJ5323214.1"/>
    <property type="molecule type" value="Genomic_DNA"/>
</dbReference>
<dbReference type="InterPro" id="IPR011042">
    <property type="entry name" value="6-blade_b-propeller_TolB-like"/>
</dbReference>
<dbReference type="PANTHER" id="PTHR11799:SF20">
    <property type="entry name" value="SMP-30_GLUCONOLACTONASE_LRE-LIKE REGION DOMAIN-CONTAINING PROTEIN"/>
    <property type="match status" value="1"/>
</dbReference>